<dbReference type="Gene3D" id="1.10.10.10">
    <property type="entry name" value="Winged helix-like DNA-binding domain superfamily/Winged helix DNA-binding domain"/>
    <property type="match status" value="1"/>
</dbReference>
<comment type="similarity">
    <text evidence="1">Belongs to the LysR transcriptional regulatory family.</text>
</comment>
<dbReference type="Gene3D" id="3.40.190.290">
    <property type="match status" value="1"/>
</dbReference>
<reference evidence="7" key="1">
    <citation type="journal article" date="1993" name="Annu. Rev. Microbiol.">
        <title>Molecular biology of the LysR family of transcriptional regulators.</title>
        <authorList>
            <person name="Schell M.A."/>
        </authorList>
    </citation>
    <scope>NUCLEOTIDE SEQUENCE</scope>
</reference>
<dbReference type="PROSITE" id="PS50931">
    <property type="entry name" value="HTH_LYSR"/>
    <property type="match status" value="1"/>
</dbReference>
<dbReference type="SUPFAM" id="SSF46785">
    <property type="entry name" value="Winged helix' DNA-binding domain"/>
    <property type="match status" value="1"/>
</dbReference>
<dbReference type="Pfam" id="PF00126">
    <property type="entry name" value="HTH_1"/>
    <property type="match status" value="1"/>
</dbReference>
<feature type="domain" description="HTH lysR-type" evidence="5">
    <location>
        <begin position="5"/>
        <end position="62"/>
    </location>
</feature>
<dbReference type="Pfam" id="PF03466">
    <property type="entry name" value="LysR_substrate"/>
    <property type="match status" value="1"/>
</dbReference>
<protein>
    <submittedName>
        <fullName evidence="7">LysR family transcriptional regulator</fullName>
    </submittedName>
</protein>
<keyword evidence="3" id="KW-0238">DNA-binding</keyword>
<dbReference type="InterPro" id="IPR005119">
    <property type="entry name" value="LysR_subst-bd"/>
</dbReference>
<dbReference type="InterPro" id="IPR058163">
    <property type="entry name" value="LysR-type_TF_proteobact-type"/>
</dbReference>
<dbReference type="Proteomes" id="UP000675920">
    <property type="component" value="Unplaced"/>
</dbReference>
<dbReference type="PANTHER" id="PTHR30537:SF5">
    <property type="entry name" value="HTH-TYPE TRANSCRIPTIONAL ACTIVATOR TTDR-RELATED"/>
    <property type="match status" value="1"/>
</dbReference>
<evidence type="ECO:0000256" key="4">
    <source>
        <dbReference type="ARBA" id="ARBA00023163"/>
    </source>
</evidence>
<keyword evidence="4" id="KW-0804">Transcription</keyword>
<reference evidence="7" key="3">
    <citation type="submission" date="2025-08" db="UniProtKB">
        <authorList>
            <consortium name="RefSeq"/>
        </authorList>
    </citation>
    <scope>IDENTIFICATION</scope>
</reference>
<evidence type="ECO:0000313" key="6">
    <source>
        <dbReference type="Proteomes" id="UP000675920"/>
    </source>
</evidence>
<sequence>MNNEPQVADLRVFCAVAQSGSFAAAAARLGTSPAHVSKRIGILEGQLGVRLFHRTTRRVQLSAEGETALDQARRVLDEMDALGELVGAGRRELTGPLRIATSVRLGREHVAPLLSAFGARHPALDLWLELVDRPVDLQAEGFDIDLRMGEPAEPRVIAHLIARNSRVLCAAPDYLARRGTPRTLADLAGHDCLLFRDRDRAWGNWRLLGPDGMASVRVTGRFGSNHADVIRQWCLDGHGVLLLAEWDMAPLLAEGRLVRVLPEWREPADLWALTTSRREQSAKVGACLDWLKTELRVSPGG</sequence>
<dbReference type="InterPro" id="IPR036390">
    <property type="entry name" value="WH_DNA-bd_sf"/>
</dbReference>
<dbReference type="GO" id="GO:0043565">
    <property type="term" value="F:sequence-specific DNA binding"/>
    <property type="evidence" value="ECO:0007669"/>
    <property type="project" value="TreeGrafter"/>
</dbReference>
<evidence type="ECO:0000256" key="2">
    <source>
        <dbReference type="ARBA" id="ARBA00023015"/>
    </source>
</evidence>
<dbReference type="GO" id="GO:0003700">
    <property type="term" value="F:DNA-binding transcription factor activity"/>
    <property type="evidence" value="ECO:0007669"/>
    <property type="project" value="InterPro"/>
</dbReference>
<dbReference type="SUPFAM" id="SSF53850">
    <property type="entry name" value="Periplasmic binding protein-like II"/>
    <property type="match status" value="1"/>
</dbReference>
<dbReference type="InterPro" id="IPR000847">
    <property type="entry name" value="LysR_HTH_N"/>
</dbReference>
<dbReference type="PANTHER" id="PTHR30537">
    <property type="entry name" value="HTH-TYPE TRANSCRIPTIONAL REGULATOR"/>
    <property type="match status" value="1"/>
</dbReference>
<dbReference type="OrthoDB" id="8954631at2"/>
<dbReference type="GO" id="GO:0006351">
    <property type="term" value="P:DNA-templated transcription"/>
    <property type="evidence" value="ECO:0007669"/>
    <property type="project" value="TreeGrafter"/>
</dbReference>
<evidence type="ECO:0000313" key="7">
    <source>
        <dbReference type="RefSeq" id="WP_028311549.1"/>
    </source>
</evidence>
<evidence type="ECO:0000256" key="3">
    <source>
        <dbReference type="ARBA" id="ARBA00023125"/>
    </source>
</evidence>
<keyword evidence="2" id="KW-0805">Transcription regulation</keyword>
<evidence type="ECO:0000256" key="1">
    <source>
        <dbReference type="ARBA" id="ARBA00009437"/>
    </source>
</evidence>
<dbReference type="FunFam" id="3.40.190.290:FF:000001">
    <property type="entry name" value="Transcriptional regulator, LysR family"/>
    <property type="match status" value="1"/>
</dbReference>
<organism evidence="6 7">
    <name type="scientific">Derxia gummosa DSM 723</name>
    <dbReference type="NCBI Taxonomy" id="1121388"/>
    <lineage>
        <taxon>Bacteria</taxon>
        <taxon>Pseudomonadati</taxon>
        <taxon>Pseudomonadota</taxon>
        <taxon>Betaproteobacteria</taxon>
        <taxon>Burkholderiales</taxon>
        <taxon>Alcaligenaceae</taxon>
        <taxon>Derxia</taxon>
    </lineage>
</organism>
<dbReference type="FunFam" id="1.10.10.10:FF:000001">
    <property type="entry name" value="LysR family transcriptional regulator"/>
    <property type="match status" value="1"/>
</dbReference>
<reference evidence="7" key="2">
    <citation type="journal article" date="2008" name="Microbiology">
        <title>Structure and function of the LysR-type transcriptional regulator (LTTR) family proteins.</title>
        <authorList>
            <person name="Maddocks S.E."/>
            <person name="Oyston P.C.F."/>
        </authorList>
    </citation>
    <scope>NUCLEOTIDE SEQUENCE</scope>
</reference>
<accession>A0A8B6X3S6</accession>
<keyword evidence="6" id="KW-1185">Reference proteome</keyword>
<proteinExistence type="inferred from homology"/>
<dbReference type="AlphaFoldDB" id="A0A8B6X3S6"/>
<evidence type="ECO:0000259" key="5">
    <source>
        <dbReference type="PROSITE" id="PS50931"/>
    </source>
</evidence>
<name>A0A8B6X3S6_9BURK</name>
<dbReference type="InterPro" id="IPR036388">
    <property type="entry name" value="WH-like_DNA-bd_sf"/>
</dbReference>
<dbReference type="RefSeq" id="WP_028311549.1">
    <property type="nucleotide sequence ID" value="NZ_AXWS01000013.1"/>
</dbReference>